<dbReference type="GO" id="GO:0032196">
    <property type="term" value="P:transposition"/>
    <property type="evidence" value="ECO:0007669"/>
    <property type="project" value="UniProtKB-KW"/>
</dbReference>
<dbReference type="KEGG" id="cyc:PCC7424_0089"/>
<keyword evidence="4" id="KW-0233">DNA recombination</keyword>
<name>B7K976_GLOC7</name>
<evidence type="ECO:0000256" key="2">
    <source>
        <dbReference type="ARBA" id="ARBA00022578"/>
    </source>
</evidence>
<keyword evidence="3" id="KW-0238">DNA-binding</keyword>
<keyword evidence="2" id="KW-0815">Transposition</keyword>
<dbReference type="Proteomes" id="UP000002384">
    <property type="component" value="Chromosome"/>
</dbReference>
<sequence length="427" mass="49839">MLLTQTVRLKLTKPEKDMLSDLCHLSKNLFNVGLYTVRQYFFQENKYLSYESNYHLCKENENYQLLATDCGQQTLKYVDRCFKAFFRLLSMRKEGTYRERVNLPRYLPKDGYFPLIIPIRKRHDFVKDDWKFKIPTSRKYAREHGSVYITVPPNIRDYQIKEIRILPRQKGKFLEAAFIYESSNEQVNFVNDEAISIDLGLNNLATVVSSTNESFIIDGRWLKSINQWFNKRRAKLVHHKDKQGIKHLTKQEAWLSYRRKNQVNDYLNKAARYIINFCISRKIGTIVVGYNPTLKQETQLGKRNNQNFVQIPIFTLRAKLESLCERYGLNYVEQEESYTSKASSLDHDEIPVYNADNPVNPSFSGRRVKRGLYKTKNGHLINADANGSLGIGLKSSYKEIFLRVGRVCLTQPVRVNVLQKSPITASA</sequence>
<keyword evidence="7" id="KW-1185">Reference proteome</keyword>
<dbReference type="Pfam" id="PF01385">
    <property type="entry name" value="OrfB_IS605"/>
    <property type="match status" value="1"/>
</dbReference>
<dbReference type="NCBIfam" id="NF040570">
    <property type="entry name" value="guided_TnpB"/>
    <property type="match status" value="1"/>
</dbReference>
<dbReference type="NCBIfam" id="TIGR01766">
    <property type="entry name" value="IS200/IS605 family accessory protein TnpB-like domain"/>
    <property type="match status" value="1"/>
</dbReference>
<dbReference type="GO" id="GO:0006310">
    <property type="term" value="P:DNA recombination"/>
    <property type="evidence" value="ECO:0007669"/>
    <property type="project" value="UniProtKB-KW"/>
</dbReference>
<dbReference type="InterPro" id="IPR001959">
    <property type="entry name" value="Transposase"/>
</dbReference>
<evidence type="ECO:0000313" key="7">
    <source>
        <dbReference type="Proteomes" id="UP000002384"/>
    </source>
</evidence>
<evidence type="ECO:0000313" key="6">
    <source>
        <dbReference type="EMBL" id="ACK68559.1"/>
    </source>
</evidence>
<dbReference type="AlphaFoldDB" id="B7K976"/>
<dbReference type="eggNOG" id="COG0675">
    <property type="taxonomic scope" value="Bacteria"/>
</dbReference>
<evidence type="ECO:0000256" key="3">
    <source>
        <dbReference type="ARBA" id="ARBA00023125"/>
    </source>
</evidence>
<dbReference type="OrthoDB" id="442799at2"/>
<evidence type="ECO:0000256" key="4">
    <source>
        <dbReference type="ARBA" id="ARBA00023172"/>
    </source>
</evidence>
<dbReference type="STRING" id="65393.PCC7424_0089"/>
<organism evidence="6 7">
    <name type="scientific">Gloeothece citriformis (strain PCC 7424)</name>
    <name type="common">Cyanothece sp. (strain PCC 7424)</name>
    <dbReference type="NCBI Taxonomy" id="65393"/>
    <lineage>
        <taxon>Bacteria</taxon>
        <taxon>Bacillati</taxon>
        <taxon>Cyanobacteriota</taxon>
        <taxon>Cyanophyceae</taxon>
        <taxon>Oscillatoriophycideae</taxon>
        <taxon>Chroococcales</taxon>
        <taxon>Aphanothecaceae</taxon>
        <taxon>Gloeothece</taxon>
        <taxon>Gloeothece citriformis</taxon>
    </lineage>
</organism>
<dbReference type="GO" id="GO:0003677">
    <property type="term" value="F:DNA binding"/>
    <property type="evidence" value="ECO:0007669"/>
    <property type="project" value="UniProtKB-KW"/>
</dbReference>
<reference evidence="7" key="1">
    <citation type="journal article" date="2011" name="MBio">
        <title>Novel metabolic attributes of the genus Cyanothece, comprising a group of unicellular nitrogen-fixing Cyanobacteria.</title>
        <authorList>
            <person name="Bandyopadhyay A."/>
            <person name="Elvitigala T."/>
            <person name="Welsh E."/>
            <person name="Stockel J."/>
            <person name="Liberton M."/>
            <person name="Min H."/>
            <person name="Sherman L.A."/>
            <person name="Pakrasi H.B."/>
        </authorList>
    </citation>
    <scope>NUCLEOTIDE SEQUENCE [LARGE SCALE GENOMIC DNA]</scope>
    <source>
        <strain evidence="7">PCC 7424</strain>
    </source>
</reference>
<comment type="similarity">
    <text evidence="1">In the C-terminal section; belongs to the transposase 35 family.</text>
</comment>
<dbReference type="EMBL" id="CP001291">
    <property type="protein sequence ID" value="ACK68559.1"/>
    <property type="molecule type" value="Genomic_DNA"/>
</dbReference>
<feature type="domain" description="Probable transposase IS891/IS1136/IS1341" evidence="5">
    <location>
        <begin position="181"/>
        <end position="291"/>
    </location>
</feature>
<gene>
    <name evidence="6" type="ordered locus">PCC7424_0089</name>
</gene>
<dbReference type="RefSeq" id="WP_012597510.1">
    <property type="nucleotide sequence ID" value="NC_011729.1"/>
</dbReference>
<protein>
    <submittedName>
        <fullName evidence="6">Transposase, IS607 family</fullName>
    </submittedName>
</protein>
<dbReference type="InterPro" id="IPR010095">
    <property type="entry name" value="Cas12f1-like_TNB"/>
</dbReference>
<proteinExistence type="inferred from homology"/>
<evidence type="ECO:0000256" key="1">
    <source>
        <dbReference type="ARBA" id="ARBA00008761"/>
    </source>
</evidence>
<accession>B7K976</accession>
<dbReference type="HOGENOM" id="CLU_032903_16_0_3"/>
<evidence type="ECO:0000259" key="5">
    <source>
        <dbReference type="Pfam" id="PF01385"/>
    </source>
</evidence>